<dbReference type="InterPro" id="IPR019253">
    <property type="entry name" value="DUF2244_TM"/>
</dbReference>
<dbReference type="Pfam" id="PF10003">
    <property type="entry name" value="DUF2244"/>
    <property type="match status" value="1"/>
</dbReference>
<protein>
    <submittedName>
        <fullName evidence="2">DUF2244 domain-containing protein</fullName>
    </submittedName>
</protein>
<accession>A0A6B8KE29</accession>
<keyword evidence="1" id="KW-1133">Transmembrane helix</keyword>
<keyword evidence="1" id="KW-0812">Transmembrane</keyword>
<dbReference type="OrthoDB" id="9808190at2"/>
<dbReference type="RefSeq" id="WP_136496202.1">
    <property type="nucleotide sequence ID" value="NZ_CP046052.1"/>
</dbReference>
<sequence>MATSVRPEEQCIFATRLTPYRSLSPRAFKRFIFIFCGVTFGLSLPFFLMGAWPVAGFMGLDVLLLYIAFKASFRSAGAYETVGVTPLELVFEKVSAHGQRRVWRFNPYWVRLEQEVHEEFGTERIALVSRGETVEIGAFLGPEQKAALARDLDKALSTARRGPRFETFS</sequence>
<dbReference type="KEGG" id="mhey:H2LOC_009605"/>
<evidence type="ECO:0000256" key="1">
    <source>
        <dbReference type="SAM" id="Phobius"/>
    </source>
</evidence>
<reference evidence="2 3" key="1">
    <citation type="submission" date="2019-11" db="EMBL/GenBank/DDBJ databases">
        <title>The genome sequence of Methylocystis heyeri.</title>
        <authorList>
            <person name="Oshkin I.Y."/>
            <person name="Miroshnikov K."/>
            <person name="Dedysh S.N."/>
        </authorList>
    </citation>
    <scope>NUCLEOTIDE SEQUENCE [LARGE SCALE GENOMIC DNA]</scope>
    <source>
        <strain evidence="2 3">H2</strain>
    </source>
</reference>
<dbReference type="PIRSF" id="PIRSF032162">
    <property type="entry name" value="UCP032162_imp"/>
    <property type="match status" value="1"/>
</dbReference>
<evidence type="ECO:0000313" key="3">
    <source>
        <dbReference type="Proteomes" id="UP000309061"/>
    </source>
</evidence>
<dbReference type="InterPro" id="IPR016990">
    <property type="entry name" value="UCP032162_TM"/>
</dbReference>
<proteinExistence type="predicted"/>
<name>A0A6B8KE29_9HYPH</name>
<organism evidence="2 3">
    <name type="scientific">Methylocystis heyeri</name>
    <dbReference type="NCBI Taxonomy" id="391905"/>
    <lineage>
        <taxon>Bacteria</taxon>
        <taxon>Pseudomonadati</taxon>
        <taxon>Pseudomonadota</taxon>
        <taxon>Alphaproteobacteria</taxon>
        <taxon>Hyphomicrobiales</taxon>
        <taxon>Methylocystaceae</taxon>
        <taxon>Methylocystis</taxon>
    </lineage>
</organism>
<feature type="transmembrane region" description="Helical" evidence="1">
    <location>
        <begin position="31"/>
        <end position="48"/>
    </location>
</feature>
<dbReference type="AlphaFoldDB" id="A0A6B8KE29"/>
<gene>
    <name evidence="2" type="ORF">H2LOC_009605</name>
</gene>
<dbReference type="Proteomes" id="UP000309061">
    <property type="component" value="Chromosome"/>
</dbReference>
<keyword evidence="1" id="KW-0472">Membrane</keyword>
<evidence type="ECO:0000313" key="2">
    <source>
        <dbReference type="EMBL" id="QGM45937.1"/>
    </source>
</evidence>
<dbReference type="EMBL" id="CP046052">
    <property type="protein sequence ID" value="QGM45937.1"/>
    <property type="molecule type" value="Genomic_DNA"/>
</dbReference>
<keyword evidence="3" id="KW-1185">Reference proteome</keyword>